<accession>A0ABP7Y682</accession>
<organism evidence="6 7">
    <name type="scientific">Sphingobacterium kyonggiense</name>
    <dbReference type="NCBI Taxonomy" id="714075"/>
    <lineage>
        <taxon>Bacteria</taxon>
        <taxon>Pseudomonadati</taxon>
        <taxon>Bacteroidota</taxon>
        <taxon>Sphingobacteriia</taxon>
        <taxon>Sphingobacteriales</taxon>
        <taxon>Sphingobacteriaceae</taxon>
        <taxon>Sphingobacterium</taxon>
    </lineage>
</organism>
<reference evidence="7" key="1">
    <citation type="journal article" date="2019" name="Int. J. Syst. Evol. Microbiol.">
        <title>The Global Catalogue of Microorganisms (GCM) 10K type strain sequencing project: providing services to taxonomists for standard genome sequencing and annotation.</title>
        <authorList>
            <consortium name="The Broad Institute Genomics Platform"/>
            <consortium name="The Broad Institute Genome Sequencing Center for Infectious Disease"/>
            <person name="Wu L."/>
            <person name="Ma J."/>
        </authorList>
    </citation>
    <scope>NUCLEOTIDE SEQUENCE [LARGE SCALE GENOMIC DNA]</scope>
    <source>
        <strain evidence="7">JCM 16704</strain>
    </source>
</reference>
<dbReference type="CDD" id="cd17535">
    <property type="entry name" value="REC_NarL-like"/>
    <property type="match status" value="1"/>
</dbReference>
<dbReference type="InterPro" id="IPR000792">
    <property type="entry name" value="Tscrpt_reg_LuxR_C"/>
</dbReference>
<dbReference type="Pfam" id="PF00196">
    <property type="entry name" value="GerE"/>
    <property type="match status" value="1"/>
</dbReference>
<evidence type="ECO:0000313" key="7">
    <source>
        <dbReference type="Proteomes" id="UP001500101"/>
    </source>
</evidence>
<keyword evidence="7" id="KW-1185">Reference proteome</keyword>
<dbReference type="Gene3D" id="3.40.50.2300">
    <property type="match status" value="1"/>
</dbReference>
<proteinExistence type="predicted"/>
<dbReference type="InterPro" id="IPR051015">
    <property type="entry name" value="EvgA-like"/>
</dbReference>
<dbReference type="InterPro" id="IPR001789">
    <property type="entry name" value="Sig_transdc_resp-reg_receiver"/>
</dbReference>
<evidence type="ECO:0000313" key="6">
    <source>
        <dbReference type="EMBL" id="GAA4131249.1"/>
    </source>
</evidence>
<dbReference type="PROSITE" id="PS00622">
    <property type="entry name" value="HTH_LUXR_1"/>
    <property type="match status" value="1"/>
</dbReference>
<sequence length="201" mass="23371">MMIKLINIDNHKLFSDGLRAIISQEKDMLFLEAYSDGKDMKDRLRLHEPDMVLLDMYLNEKSGIAIAKEIKKIRPKTKIIILSLEVNPVFTAELEEIGVEGYISKELDSVDLLAVIRKVYAGQTQYSHDILQNSNSVTVMVNDFGLTYRELEIYQYIKEGKSSQEIAELLHRSVMTIRTHRKNIRQKLKTKIRNQGDFFDY</sequence>
<feature type="domain" description="Response regulatory" evidence="5">
    <location>
        <begin position="4"/>
        <end position="120"/>
    </location>
</feature>
<evidence type="ECO:0000256" key="1">
    <source>
        <dbReference type="ARBA" id="ARBA00022553"/>
    </source>
</evidence>
<dbReference type="CDD" id="cd06170">
    <property type="entry name" value="LuxR_C_like"/>
    <property type="match status" value="1"/>
</dbReference>
<comment type="caution">
    <text evidence="6">The sequence shown here is derived from an EMBL/GenBank/DDBJ whole genome shotgun (WGS) entry which is preliminary data.</text>
</comment>
<dbReference type="Proteomes" id="UP001500101">
    <property type="component" value="Unassembled WGS sequence"/>
</dbReference>
<name>A0ABP7Y682_9SPHI</name>
<feature type="domain" description="HTH luxR-type" evidence="4">
    <location>
        <begin position="139"/>
        <end position="201"/>
    </location>
</feature>
<dbReference type="Pfam" id="PF00072">
    <property type="entry name" value="Response_reg"/>
    <property type="match status" value="1"/>
</dbReference>
<dbReference type="SUPFAM" id="SSF52172">
    <property type="entry name" value="CheY-like"/>
    <property type="match status" value="1"/>
</dbReference>
<dbReference type="PROSITE" id="PS50110">
    <property type="entry name" value="RESPONSE_REGULATORY"/>
    <property type="match status" value="1"/>
</dbReference>
<dbReference type="InterPro" id="IPR058245">
    <property type="entry name" value="NreC/VraR/RcsB-like_REC"/>
</dbReference>
<keyword evidence="2" id="KW-0238">DNA-binding</keyword>
<evidence type="ECO:0000259" key="4">
    <source>
        <dbReference type="PROSITE" id="PS50043"/>
    </source>
</evidence>
<dbReference type="SMART" id="SM00448">
    <property type="entry name" value="REC"/>
    <property type="match status" value="1"/>
</dbReference>
<dbReference type="PROSITE" id="PS50043">
    <property type="entry name" value="HTH_LUXR_2"/>
    <property type="match status" value="1"/>
</dbReference>
<evidence type="ECO:0000256" key="2">
    <source>
        <dbReference type="ARBA" id="ARBA00023125"/>
    </source>
</evidence>
<dbReference type="PRINTS" id="PR00038">
    <property type="entry name" value="HTHLUXR"/>
</dbReference>
<dbReference type="EMBL" id="BAAAZI010000001">
    <property type="protein sequence ID" value="GAA4131249.1"/>
    <property type="molecule type" value="Genomic_DNA"/>
</dbReference>
<dbReference type="InterPro" id="IPR011006">
    <property type="entry name" value="CheY-like_superfamily"/>
</dbReference>
<evidence type="ECO:0000256" key="3">
    <source>
        <dbReference type="PROSITE-ProRule" id="PRU00169"/>
    </source>
</evidence>
<dbReference type="SUPFAM" id="SSF46894">
    <property type="entry name" value="C-terminal effector domain of the bipartite response regulators"/>
    <property type="match status" value="1"/>
</dbReference>
<dbReference type="RefSeq" id="WP_344672738.1">
    <property type="nucleotide sequence ID" value="NZ_BAAAZI010000001.1"/>
</dbReference>
<dbReference type="InterPro" id="IPR016032">
    <property type="entry name" value="Sig_transdc_resp-reg_C-effctor"/>
</dbReference>
<dbReference type="PANTHER" id="PTHR45566:SF2">
    <property type="entry name" value="NARL SUBFAMILY"/>
    <property type="match status" value="1"/>
</dbReference>
<gene>
    <name evidence="6" type="ORF">GCM10022216_01150</name>
</gene>
<keyword evidence="1 3" id="KW-0597">Phosphoprotein</keyword>
<feature type="modified residue" description="4-aspartylphosphate" evidence="3">
    <location>
        <position position="55"/>
    </location>
</feature>
<dbReference type="PANTHER" id="PTHR45566">
    <property type="entry name" value="HTH-TYPE TRANSCRIPTIONAL REGULATOR YHJB-RELATED"/>
    <property type="match status" value="1"/>
</dbReference>
<evidence type="ECO:0000259" key="5">
    <source>
        <dbReference type="PROSITE" id="PS50110"/>
    </source>
</evidence>
<protein>
    <submittedName>
        <fullName evidence="6">Response regulator transcription factor</fullName>
    </submittedName>
</protein>
<dbReference type="SMART" id="SM00421">
    <property type="entry name" value="HTH_LUXR"/>
    <property type="match status" value="1"/>
</dbReference>